<dbReference type="PANTHER" id="PTHR13360">
    <property type="entry name" value="ACTIVATING SIGNAL COINTEGRATOR 1 COMPLEX SUBUNIT 1"/>
    <property type="match status" value="1"/>
</dbReference>
<gene>
    <name evidence="2" type="ORF">OFUS_LOCUS8195</name>
</gene>
<dbReference type="PROSITE" id="PS50084">
    <property type="entry name" value="KH_TYPE_1"/>
    <property type="match status" value="1"/>
</dbReference>
<dbReference type="InterPro" id="IPR009210">
    <property type="entry name" value="ASCC1"/>
</dbReference>
<feature type="region of interest" description="Disordered" evidence="1">
    <location>
        <begin position="295"/>
        <end position="322"/>
    </location>
</feature>
<dbReference type="SUPFAM" id="SSF55144">
    <property type="entry name" value="LigT-like"/>
    <property type="match status" value="1"/>
</dbReference>
<dbReference type="Pfam" id="PF00013">
    <property type="entry name" value="KH_1"/>
    <property type="match status" value="1"/>
</dbReference>
<dbReference type="InterPro" id="IPR004088">
    <property type="entry name" value="KH_dom_type_1"/>
</dbReference>
<feature type="compositionally biased region" description="Basic and acidic residues" evidence="1">
    <location>
        <begin position="304"/>
        <end position="320"/>
    </location>
</feature>
<dbReference type="Proteomes" id="UP000749559">
    <property type="component" value="Unassembled WGS sequence"/>
</dbReference>
<dbReference type="InterPro" id="IPR036612">
    <property type="entry name" value="KH_dom_type_1_sf"/>
</dbReference>
<dbReference type="GO" id="GO:0006355">
    <property type="term" value="P:regulation of DNA-templated transcription"/>
    <property type="evidence" value="ECO:0007669"/>
    <property type="project" value="TreeGrafter"/>
</dbReference>
<dbReference type="Gene3D" id="3.90.1140.10">
    <property type="entry name" value="Cyclic phosphodiesterase"/>
    <property type="match status" value="1"/>
</dbReference>
<dbReference type="InterPro" id="IPR019510">
    <property type="entry name" value="AKAP7-like_phosphoesterase"/>
</dbReference>
<protein>
    <submittedName>
        <fullName evidence="2">Uncharacterized protein</fullName>
    </submittedName>
</protein>
<reference evidence="2" key="1">
    <citation type="submission" date="2022-03" db="EMBL/GenBank/DDBJ databases">
        <authorList>
            <person name="Martin C."/>
        </authorList>
    </citation>
    <scope>NUCLEOTIDE SEQUENCE</scope>
</reference>
<dbReference type="PANTHER" id="PTHR13360:SF1">
    <property type="entry name" value="ACTIVATING SIGNAL COINTEGRATOR 1 COMPLEX SUBUNIT 1"/>
    <property type="match status" value="1"/>
</dbReference>
<organism evidence="2 3">
    <name type="scientific">Owenia fusiformis</name>
    <name type="common">Polychaete worm</name>
    <dbReference type="NCBI Taxonomy" id="6347"/>
    <lineage>
        <taxon>Eukaryota</taxon>
        <taxon>Metazoa</taxon>
        <taxon>Spiralia</taxon>
        <taxon>Lophotrochozoa</taxon>
        <taxon>Annelida</taxon>
        <taxon>Polychaeta</taxon>
        <taxon>Sedentaria</taxon>
        <taxon>Canalipalpata</taxon>
        <taxon>Sabellida</taxon>
        <taxon>Oweniida</taxon>
        <taxon>Oweniidae</taxon>
        <taxon>Owenia</taxon>
    </lineage>
</organism>
<comment type="caution">
    <text evidence="2">The sequence shown here is derived from an EMBL/GenBank/DDBJ whole genome shotgun (WGS) entry which is preliminary data.</text>
</comment>
<dbReference type="OrthoDB" id="277832at2759"/>
<dbReference type="SUPFAM" id="SSF54791">
    <property type="entry name" value="Eukaryotic type KH-domain (KH-domain type I)"/>
    <property type="match status" value="1"/>
</dbReference>
<feature type="region of interest" description="Disordered" evidence="1">
    <location>
        <begin position="15"/>
        <end position="41"/>
    </location>
</feature>
<evidence type="ECO:0000256" key="1">
    <source>
        <dbReference type="SAM" id="MobiDB-lite"/>
    </source>
</evidence>
<dbReference type="Pfam" id="PF10469">
    <property type="entry name" value="AKAP7_NLS"/>
    <property type="match status" value="1"/>
</dbReference>
<dbReference type="Gene3D" id="3.30.1370.10">
    <property type="entry name" value="K Homology domain, type 1"/>
    <property type="match status" value="1"/>
</dbReference>
<dbReference type="GO" id="GO:0005634">
    <property type="term" value="C:nucleus"/>
    <property type="evidence" value="ECO:0007669"/>
    <property type="project" value="TreeGrafter"/>
</dbReference>
<dbReference type="CDD" id="cd22419">
    <property type="entry name" value="KH-I_ASCC1"/>
    <property type="match status" value="1"/>
</dbReference>
<dbReference type="GO" id="GO:0006307">
    <property type="term" value="P:DNA alkylation repair"/>
    <property type="evidence" value="ECO:0007669"/>
    <property type="project" value="InterPro"/>
</dbReference>
<dbReference type="AlphaFoldDB" id="A0A8J1UBQ8"/>
<dbReference type="InterPro" id="IPR009097">
    <property type="entry name" value="Cyclic_Pdiesterase"/>
</dbReference>
<evidence type="ECO:0000313" key="3">
    <source>
        <dbReference type="Proteomes" id="UP000749559"/>
    </source>
</evidence>
<keyword evidence="3" id="KW-1185">Reference proteome</keyword>
<dbReference type="EMBL" id="CAIIXF020000004">
    <property type="protein sequence ID" value="CAH1781635.1"/>
    <property type="molecule type" value="Genomic_DNA"/>
</dbReference>
<evidence type="ECO:0000313" key="2">
    <source>
        <dbReference type="EMBL" id="CAH1781635.1"/>
    </source>
</evidence>
<dbReference type="PIRSF" id="PIRSF027019">
    <property type="entry name" value="Euk_LigT"/>
    <property type="match status" value="1"/>
</dbReference>
<proteinExistence type="predicted"/>
<dbReference type="SMART" id="SM00322">
    <property type="entry name" value="KH"/>
    <property type="match status" value="1"/>
</dbReference>
<dbReference type="InterPro" id="IPR047538">
    <property type="entry name" value="KH-I_ASCC1"/>
</dbReference>
<accession>A0A8J1UBQ8</accession>
<dbReference type="InterPro" id="IPR004087">
    <property type="entry name" value="KH_dom"/>
</dbReference>
<name>A0A8J1UBQ8_OWEFU</name>
<sequence>MDVLRPSLIRIGGRCYRKNPTRHSSGQGTEDIGAYREEDEYPEEARPWLEESCALDTADIQQTDRGYSTTLQVPNEFFKFIIGRKGETKRQIENETRTIIRIPRQGQEGDIVIEGKKKCEVLSAKSRIEIKVDTARQKQPFTHFLSFPCNGSSIGDSFEDFKSDVLRELGGDRGVDRSIFQNPYKLHLTLGTLVLLNQDEIERANQMLQQCNTDLVEPILQGNPLTVDIEGLEYMNDDPCNVDVLYAKVQPHDGTDKLQILADRLVDKFVSTGLMQRQYDRVKLHITVMNTLFRKDPNAATEPSDGRSRNQRHERDRESFDASNILKTYGEHNFGVYTIDSLDISQRYTTADDGYYDHVGKIRIS</sequence>
<dbReference type="GO" id="GO:0003723">
    <property type="term" value="F:RNA binding"/>
    <property type="evidence" value="ECO:0007669"/>
    <property type="project" value="UniProtKB-UniRule"/>
</dbReference>